<sequence>MRAMLAAVVFPWDRRRALGLRMCVQLGDRGGQRVANAYWQLHSRSHRAAGQQCWAGHQQCGCETCCCRCRCSCLSSRCCRREALPTGLLRACLCAFAHRTRRGLSLRGSVLW</sequence>
<organism evidence="1 2">
    <name type="scientific">Tribonema minus</name>
    <dbReference type="NCBI Taxonomy" id="303371"/>
    <lineage>
        <taxon>Eukaryota</taxon>
        <taxon>Sar</taxon>
        <taxon>Stramenopiles</taxon>
        <taxon>Ochrophyta</taxon>
        <taxon>PX clade</taxon>
        <taxon>Xanthophyceae</taxon>
        <taxon>Tribonematales</taxon>
        <taxon>Tribonemataceae</taxon>
        <taxon>Tribonema</taxon>
    </lineage>
</organism>
<protein>
    <submittedName>
        <fullName evidence="1">Uncharacterized protein</fullName>
    </submittedName>
</protein>
<gene>
    <name evidence="1" type="ORF">JKP88DRAFT_217675</name>
</gene>
<dbReference type="AlphaFoldDB" id="A0A836CKJ6"/>
<proteinExistence type="predicted"/>
<name>A0A836CKJ6_9STRA</name>
<comment type="caution">
    <text evidence="1">The sequence shown here is derived from an EMBL/GenBank/DDBJ whole genome shotgun (WGS) entry which is preliminary data.</text>
</comment>
<evidence type="ECO:0000313" key="2">
    <source>
        <dbReference type="Proteomes" id="UP000664859"/>
    </source>
</evidence>
<accession>A0A836CKJ6</accession>
<dbReference type="EMBL" id="JAFCMP010000046">
    <property type="protein sequence ID" value="KAG5189642.1"/>
    <property type="molecule type" value="Genomic_DNA"/>
</dbReference>
<keyword evidence="2" id="KW-1185">Reference proteome</keyword>
<reference evidence="1" key="1">
    <citation type="submission" date="2021-02" db="EMBL/GenBank/DDBJ databases">
        <title>First Annotated Genome of the Yellow-green Alga Tribonema minus.</title>
        <authorList>
            <person name="Mahan K.M."/>
        </authorList>
    </citation>
    <scope>NUCLEOTIDE SEQUENCE</scope>
    <source>
        <strain evidence="1">UTEX B ZZ1240</strain>
    </source>
</reference>
<evidence type="ECO:0000313" key="1">
    <source>
        <dbReference type="EMBL" id="KAG5189642.1"/>
    </source>
</evidence>
<dbReference type="Proteomes" id="UP000664859">
    <property type="component" value="Unassembled WGS sequence"/>
</dbReference>